<feature type="transmembrane region" description="Helical" evidence="1">
    <location>
        <begin position="153"/>
        <end position="172"/>
    </location>
</feature>
<evidence type="ECO:0000313" key="3">
    <source>
        <dbReference type="Proteomes" id="UP000327013"/>
    </source>
</evidence>
<protein>
    <submittedName>
        <fullName evidence="2">Uncharacterized protein</fullName>
    </submittedName>
</protein>
<dbReference type="OrthoDB" id="1740163at2759"/>
<dbReference type="Proteomes" id="UP000327013">
    <property type="component" value="Chromosome 7"/>
</dbReference>
<organism evidence="2 3">
    <name type="scientific">Carpinus fangiana</name>
    <dbReference type="NCBI Taxonomy" id="176857"/>
    <lineage>
        <taxon>Eukaryota</taxon>
        <taxon>Viridiplantae</taxon>
        <taxon>Streptophyta</taxon>
        <taxon>Embryophyta</taxon>
        <taxon>Tracheophyta</taxon>
        <taxon>Spermatophyta</taxon>
        <taxon>Magnoliopsida</taxon>
        <taxon>eudicotyledons</taxon>
        <taxon>Gunneridae</taxon>
        <taxon>Pentapetalae</taxon>
        <taxon>rosids</taxon>
        <taxon>fabids</taxon>
        <taxon>Fagales</taxon>
        <taxon>Betulaceae</taxon>
        <taxon>Carpinus</taxon>
    </lineage>
</organism>
<sequence>MLPAPEPGDGHHHRPPWNGHDVHLHVPPDMPIITFWEAVNYSWRNLWGRYGQQAADQVDQTLPGPLQIWWALNVHPRVTLARSFWFLLGSVSFLFSLVTFSETQYYISTIGARGPVARVSFFCVFVLTHTIALVCLLFFGFFNAACERYRHHFLLKSVGDFLVMFGVCLLILKLKIRQDQIIPANAMAPYDHDHHRRIRFSEVAGVVTSALITVDALSIINLLRPGHHYFIFEVTTTLTMHVSLELLILNKCPYLGAFAALFIFLIIVVKNFIWRNVVNGQAAASMNHDVP</sequence>
<keyword evidence="1" id="KW-0812">Transmembrane</keyword>
<name>A0A5N6RJY1_9ROSI</name>
<feature type="transmembrane region" description="Helical" evidence="1">
    <location>
        <begin position="203"/>
        <end position="223"/>
    </location>
</feature>
<feature type="transmembrane region" description="Helical" evidence="1">
    <location>
        <begin position="255"/>
        <end position="274"/>
    </location>
</feature>
<evidence type="ECO:0000313" key="2">
    <source>
        <dbReference type="EMBL" id="KAE8098777.1"/>
    </source>
</evidence>
<keyword evidence="3" id="KW-1185">Reference proteome</keyword>
<reference evidence="2 3" key="1">
    <citation type="submission" date="2019-06" db="EMBL/GenBank/DDBJ databases">
        <title>A chromosomal-level reference genome of Carpinus fangiana (Coryloideae, Betulaceae).</title>
        <authorList>
            <person name="Yang X."/>
            <person name="Wang Z."/>
            <person name="Zhang L."/>
            <person name="Hao G."/>
            <person name="Liu J."/>
            <person name="Yang Y."/>
        </authorList>
    </citation>
    <scope>NUCLEOTIDE SEQUENCE [LARGE SCALE GENOMIC DNA]</scope>
    <source>
        <strain evidence="2">Cfa_2016G</strain>
        <tissue evidence="2">Leaf</tissue>
    </source>
</reference>
<evidence type="ECO:0000256" key="1">
    <source>
        <dbReference type="SAM" id="Phobius"/>
    </source>
</evidence>
<accession>A0A5N6RJY1</accession>
<keyword evidence="1" id="KW-0472">Membrane</keyword>
<proteinExistence type="predicted"/>
<feature type="transmembrane region" description="Helical" evidence="1">
    <location>
        <begin position="119"/>
        <end position="141"/>
    </location>
</feature>
<gene>
    <name evidence="2" type="ORF">FH972_016814</name>
</gene>
<keyword evidence="1" id="KW-1133">Transmembrane helix</keyword>
<dbReference type="EMBL" id="CM017327">
    <property type="protein sequence ID" value="KAE8098777.1"/>
    <property type="molecule type" value="Genomic_DNA"/>
</dbReference>
<feature type="transmembrane region" description="Helical" evidence="1">
    <location>
        <begin position="84"/>
        <end position="107"/>
    </location>
</feature>
<dbReference type="AlphaFoldDB" id="A0A5N6RJY1"/>